<protein>
    <submittedName>
        <fullName evidence="2">Maleylpyruvate isomerase</fullName>
    </submittedName>
</protein>
<dbReference type="InterPro" id="IPR024344">
    <property type="entry name" value="MDMPI_metal-binding"/>
</dbReference>
<organism evidence="2 3">
    <name type="scientific">Kribbella voronezhensis</name>
    <dbReference type="NCBI Taxonomy" id="2512212"/>
    <lineage>
        <taxon>Bacteria</taxon>
        <taxon>Bacillati</taxon>
        <taxon>Actinomycetota</taxon>
        <taxon>Actinomycetes</taxon>
        <taxon>Propionibacteriales</taxon>
        <taxon>Kribbellaceae</taxon>
        <taxon>Kribbella</taxon>
    </lineage>
</organism>
<dbReference type="SUPFAM" id="SSF55718">
    <property type="entry name" value="SCP-like"/>
    <property type="match status" value="1"/>
</dbReference>
<evidence type="ECO:0000259" key="1">
    <source>
        <dbReference type="Pfam" id="PF11716"/>
    </source>
</evidence>
<dbReference type="RefSeq" id="WP_133981258.1">
    <property type="nucleotide sequence ID" value="NZ_SOCE01000001.1"/>
</dbReference>
<dbReference type="OrthoDB" id="5118203at2"/>
<dbReference type="Gene3D" id="1.20.120.450">
    <property type="entry name" value="dinb family like domain"/>
    <property type="match status" value="1"/>
</dbReference>
<reference evidence="2 3" key="1">
    <citation type="submission" date="2019-03" db="EMBL/GenBank/DDBJ databases">
        <title>Genomic Encyclopedia of Type Strains, Phase III (KMG-III): the genomes of soil and plant-associated and newly described type strains.</title>
        <authorList>
            <person name="Whitman W."/>
        </authorList>
    </citation>
    <scope>NUCLEOTIDE SEQUENCE [LARGE SCALE GENOMIC DNA]</scope>
    <source>
        <strain evidence="2 3">VKM Ac-2575</strain>
    </source>
</reference>
<dbReference type="GO" id="GO:0046872">
    <property type="term" value="F:metal ion binding"/>
    <property type="evidence" value="ECO:0007669"/>
    <property type="project" value="InterPro"/>
</dbReference>
<dbReference type="NCBIfam" id="TIGR03083">
    <property type="entry name" value="maleylpyruvate isomerase family mycothiol-dependent enzyme"/>
    <property type="match status" value="1"/>
</dbReference>
<feature type="domain" description="Mycothiol-dependent maleylpyruvate isomerase metal-binding" evidence="1">
    <location>
        <begin position="5"/>
        <end position="139"/>
    </location>
</feature>
<evidence type="ECO:0000313" key="3">
    <source>
        <dbReference type="Proteomes" id="UP000295151"/>
    </source>
</evidence>
<dbReference type="EMBL" id="SOCE01000001">
    <property type="protein sequence ID" value="TDU91533.1"/>
    <property type="molecule type" value="Genomic_DNA"/>
</dbReference>
<name>A0A4V3FKT8_9ACTN</name>
<comment type="caution">
    <text evidence="2">The sequence shown here is derived from an EMBL/GenBank/DDBJ whole genome shotgun (WGS) entry which is preliminary data.</text>
</comment>
<dbReference type="SUPFAM" id="SSF109854">
    <property type="entry name" value="DinB/YfiT-like putative metalloenzymes"/>
    <property type="match status" value="1"/>
</dbReference>
<dbReference type="Pfam" id="PF11716">
    <property type="entry name" value="MDMPI_N"/>
    <property type="match status" value="1"/>
</dbReference>
<dbReference type="GO" id="GO:0016853">
    <property type="term" value="F:isomerase activity"/>
    <property type="evidence" value="ECO:0007669"/>
    <property type="project" value="UniProtKB-KW"/>
</dbReference>
<dbReference type="InterPro" id="IPR036527">
    <property type="entry name" value="SCP2_sterol-bd_dom_sf"/>
</dbReference>
<keyword evidence="2" id="KW-0670">Pyruvate</keyword>
<proteinExistence type="predicted"/>
<keyword evidence="3" id="KW-1185">Reference proteome</keyword>
<dbReference type="AlphaFoldDB" id="A0A4V3FKT8"/>
<gene>
    <name evidence="2" type="ORF">EV138_5139</name>
</gene>
<dbReference type="InterPro" id="IPR017517">
    <property type="entry name" value="Maleyloyr_isom"/>
</dbReference>
<dbReference type="Proteomes" id="UP000295151">
    <property type="component" value="Unassembled WGS sequence"/>
</dbReference>
<keyword evidence="2" id="KW-0413">Isomerase</keyword>
<evidence type="ECO:0000313" key="2">
    <source>
        <dbReference type="EMBL" id="TDU91533.1"/>
    </source>
</evidence>
<dbReference type="InterPro" id="IPR034660">
    <property type="entry name" value="DinB/YfiT-like"/>
</dbReference>
<accession>A0A4V3FKT8</accession>
<sequence>MQPDLTAAVDRLNAVLEGVDEAAVRAPSRLPGWSRGHVLTHLANFSEAMTRQVEEALAGRLVEMYDGGRPARDAAIERGAGRPAGELKRHVRQASQGLLQAWQKVGPDDWDRPVRHRESTVAATVYTGWREYEIHTVDLGLEPTSDAWSTEFCLHLLEFLRPRTPDNLHLILRAPDLEWEAGTGETRVLTGALTDLTAWMAGREPQRPVSGDLPALDPWP</sequence>